<dbReference type="RefSeq" id="WP_191909435.1">
    <property type="nucleotide sequence ID" value="NZ_CP042582.1"/>
</dbReference>
<dbReference type="PROSITE" id="PS50977">
    <property type="entry name" value="HTH_TETR_2"/>
    <property type="match status" value="1"/>
</dbReference>
<dbReference type="KEGG" id="hadh:FRZ61_25500"/>
<evidence type="ECO:0000256" key="4">
    <source>
        <dbReference type="ARBA" id="ARBA00023163"/>
    </source>
</evidence>
<dbReference type="PANTHER" id="PTHR30055:SF228">
    <property type="entry name" value="TRANSCRIPTIONAL REGULATOR-RELATED"/>
    <property type="match status" value="1"/>
</dbReference>
<organism evidence="7 8">
    <name type="scientific">Hypericibacter adhaerens</name>
    <dbReference type="NCBI Taxonomy" id="2602016"/>
    <lineage>
        <taxon>Bacteria</taxon>
        <taxon>Pseudomonadati</taxon>
        <taxon>Pseudomonadota</taxon>
        <taxon>Alphaproteobacteria</taxon>
        <taxon>Rhodospirillales</taxon>
        <taxon>Dongiaceae</taxon>
        <taxon>Hypericibacter</taxon>
    </lineage>
</organism>
<dbReference type="SUPFAM" id="SSF46689">
    <property type="entry name" value="Homeodomain-like"/>
    <property type="match status" value="1"/>
</dbReference>
<evidence type="ECO:0000256" key="1">
    <source>
        <dbReference type="ARBA" id="ARBA00022491"/>
    </source>
</evidence>
<name>A0A5J6MY48_9PROT</name>
<sequence>MRTRKDPRDRKQELVEACIDVLGAHGHSGLTLAAVAKAAGVSTALIIVHFKSKEALLIEALKWLGQSYFGALHGSQFGDSDRPADKLWRLVDAEFSESSFPPRYLAAWKTFWTETDARRIYVKLFAPQTRYYLELTIELCRRINAEGGYADHDPDVAAQLIDCTLGGLWIDMTVAATPLTLTQARRLARAQLALFFPRHFTIDGPR</sequence>
<evidence type="ECO:0000313" key="7">
    <source>
        <dbReference type="EMBL" id="QEX22618.1"/>
    </source>
</evidence>
<dbReference type="Pfam" id="PF00440">
    <property type="entry name" value="TetR_N"/>
    <property type="match status" value="1"/>
</dbReference>
<dbReference type="AlphaFoldDB" id="A0A5J6MY48"/>
<feature type="DNA-binding region" description="H-T-H motif" evidence="5">
    <location>
        <begin position="31"/>
        <end position="50"/>
    </location>
</feature>
<dbReference type="GO" id="GO:0000976">
    <property type="term" value="F:transcription cis-regulatory region binding"/>
    <property type="evidence" value="ECO:0007669"/>
    <property type="project" value="TreeGrafter"/>
</dbReference>
<dbReference type="Pfam" id="PF13977">
    <property type="entry name" value="TetR_C_6"/>
    <property type="match status" value="1"/>
</dbReference>
<evidence type="ECO:0000256" key="2">
    <source>
        <dbReference type="ARBA" id="ARBA00023015"/>
    </source>
</evidence>
<evidence type="ECO:0000256" key="3">
    <source>
        <dbReference type="ARBA" id="ARBA00023125"/>
    </source>
</evidence>
<evidence type="ECO:0000313" key="8">
    <source>
        <dbReference type="Proteomes" id="UP000325797"/>
    </source>
</evidence>
<accession>A0A5J6MY48</accession>
<keyword evidence="3 5" id="KW-0238">DNA-binding</keyword>
<dbReference type="InterPro" id="IPR009057">
    <property type="entry name" value="Homeodomain-like_sf"/>
</dbReference>
<evidence type="ECO:0000256" key="5">
    <source>
        <dbReference type="PROSITE-ProRule" id="PRU00335"/>
    </source>
</evidence>
<proteinExistence type="predicted"/>
<protein>
    <recommendedName>
        <fullName evidence="6">HTH tetR-type domain-containing protein</fullName>
    </recommendedName>
</protein>
<dbReference type="Proteomes" id="UP000325797">
    <property type="component" value="Chromosome"/>
</dbReference>
<dbReference type="InterPro" id="IPR036271">
    <property type="entry name" value="Tet_transcr_reg_TetR-rel_C_sf"/>
</dbReference>
<dbReference type="InterPro" id="IPR001647">
    <property type="entry name" value="HTH_TetR"/>
</dbReference>
<dbReference type="GO" id="GO:0003700">
    <property type="term" value="F:DNA-binding transcription factor activity"/>
    <property type="evidence" value="ECO:0007669"/>
    <property type="project" value="TreeGrafter"/>
</dbReference>
<keyword evidence="4" id="KW-0804">Transcription</keyword>
<evidence type="ECO:0000259" key="6">
    <source>
        <dbReference type="PROSITE" id="PS50977"/>
    </source>
</evidence>
<keyword evidence="1" id="KW-0678">Repressor</keyword>
<dbReference type="PRINTS" id="PR00455">
    <property type="entry name" value="HTHTETR"/>
</dbReference>
<dbReference type="InterPro" id="IPR039538">
    <property type="entry name" value="BetI_C"/>
</dbReference>
<dbReference type="SUPFAM" id="SSF48498">
    <property type="entry name" value="Tetracyclin repressor-like, C-terminal domain"/>
    <property type="match status" value="1"/>
</dbReference>
<keyword evidence="8" id="KW-1185">Reference proteome</keyword>
<dbReference type="PANTHER" id="PTHR30055">
    <property type="entry name" value="HTH-TYPE TRANSCRIPTIONAL REGULATOR RUTR"/>
    <property type="match status" value="1"/>
</dbReference>
<reference evidence="7 8" key="1">
    <citation type="submission" date="2019-08" db="EMBL/GenBank/DDBJ databases">
        <title>Hyperibacter terrae gen. nov., sp. nov. and Hyperibacter viscosus sp. nov., two new members in the family Rhodospirillaceae isolated from the rhizosphere of Hypericum perforatum.</title>
        <authorList>
            <person name="Noviana Z."/>
        </authorList>
    </citation>
    <scope>NUCLEOTIDE SEQUENCE [LARGE SCALE GENOMIC DNA]</scope>
    <source>
        <strain evidence="7 8">R5959</strain>
    </source>
</reference>
<dbReference type="InterPro" id="IPR050109">
    <property type="entry name" value="HTH-type_TetR-like_transc_reg"/>
</dbReference>
<gene>
    <name evidence="7" type="ORF">FRZ61_25500</name>
</gene>
<dbReference type="EMBL" id="CP042582">
    <property type="protein sequence ID" value="QEX22618.1"/>
    <property type="molecule type" value="Genomic_DNA"/>
</dbReference>
<dbReference type="Gene3D" id="1.10.357.10">
    <property type="entry name" value="Tetracycline Repressor, domain 2"/>
    <property type="match status" value="1"/>
</dbReference>
<feature type="domain" description="HTH tetR-type" evidence="6">
    <location>
        <begin position="8"/>
        <end position="68"/>
    </location>
</feature>
<keyword evidence="2" id="KW-0805">Transcription regulation</keyword>